<dbReference type="Gene3D" id="3.30.560.10">
    <property type="entry name" value="Glucose Oxidase, domain 3"/>
    <property type="match status" value="1"/>
</dbReference>
<keyword evidence="4" id="KW-0274">FAD</keyword>
<evidence type="ECO:0000313" key="6">
    <source>
        <dbReference type="EMBL" id="MET2832905.1"/>
    </source>
</evidence>
<dbReference type="SUPFAM" id="SSF54373">
    <property type="entry name" value="FAD-linked reductases, C-terminal domain"/>
    <property type="match status" value="1"/>
</dbReference>
<evidence type="ECO:0000313" key="7">
    <source>
        <dbReference type="Proteomes" id="UP001548832"/>
    </source>
</evidence>
<name>A0ABV2DSB6_9HYPH</name>
<comment type="cofactor">
    <cofactor evidence="1">
        <name>FAD</name>
        <dbReference type="ChEBI" id="CHEBI:57692"/>
    </cofactor>
</comment>
<evidence type="ECO:0000259" key="5">
    <source>
        <dbReference type="PROSITE" id="PS00624"/>
    </source>
</evidence>
<evidence type="ECO:0000256" key="2">
    <source>
        <dbReference type="ARBA" id="ARBA00010790"/>
    </source>
</evidence>
<accession>A0ABV2DSB6</accession>
<gene>
    <name evidence="6" type="ORF">ABVQ20_38995</name>
</gene>
<proteinExistence type="inferred from homology"/>
<dbReference type="SUPFAM" id="SSF51905">
    <property type="entry name" value="FAD/NAD(P)-binding domain"/>
    <property type="match status" value="1"/>
</dbReference>
<dbReference type="Proteomes" id="UP001548832">
    <property type="component" value="Unassembled WGS sequence"/>
</dbReference>
<dbReference type="InterPro" id="IPR012132">
    <property type="entry name" value="GMC_OxRdtase"/>
</dbReference>
<dbReference type="PIRSF" id="PIRSF000137">
    <property type="entry name" value="Alcohol_oxidase"/>
    <property type="match status" value="1"/>
</dbReference>
<evidence type="ECO:0000256" key="1">
    <source>
        <dbReference type="ARBA" id="ARBA00001974"/>
    </source>
</evidence>
<dbReference type="InterPro" id="IPR036188">
    <property type="entry name" value="FAD/NAD-bd_sf"/>
</dbReference>
<feature type="domain" description="Glucose-methanol-choline oxidoreductase N-terminal" evidence="5">
    <location>
        <begin position="255"/>
        <end position="269"/>
    </location>
</feature>
<evidence type="ECO:0000256" key="4">
    <source>
        <dbReference type="ARBA" id="ARBA00022827"/>
    </source>
</evidence>
<dbReference type="EMBL" id="JBEWSZ010000015">
    <property type="protein sequence ID" value="MET2832905.1"/>
    <property type="molecule type" value="Genomic_DNA"/>
</dbReference>
<keyword evidence="7" id="KW-1185">Reference proteome</keyword>
<keyword evidence="3" id="KW-0285">Flavoprotein</keyword>
<dbReference type="InterPro" id="IPR007867">
    <property type="entry name" value="GMC_OxRtase_C"/>
</dbReference>
<dbReference type="PANTHER" id="PTHR11552:SF147">
    <property type="entry name" value="CHOLINE DEHYDROGENASE, MITOCHONDRIAL"/>
    <property type="match status" value="1"/>
</dbReference>
<evidence type="ECO:0000256" key="3">
    <source>
        <dbReference type="ARBA" id="ARBA00022630"/>
    </source>
</evidence>
<dbReference type="Pfam" id="PF05199">
    <property type="entry name" value="GMC_oxred_C"/>
    <property type="match status" value="1"/>
</dbReference>
<dbReference type="RefSeq" id="WP_354465111.1">
    <property type="nucleotide sequence ID" value="NZ_JBEWSZ010000015.1"/>
</dbReference>
<dbReference type="Pfam" id="PF00732">
    <property type="entry name" value="GMC_oxred_N"/>
    <property type="match status" value="1"/>
</dbReference>
<organism evidence="6 7">
    <name type="scientific">Mesorhizobium shangrilense</name>
    <dbReference type="NCBI Taxonomy" id="460060"/>
    <lineage>
        <taxon>Bacteria</taxon>
        <taxon>Pseudomonadati</taxon>
        <taxon>Pseudomonadota</taxon>
        <taxon>Alphaproteobacteria</taxon>
        <taxon>Hyphomicrobiales</taxon>
        <taxon>Phyllobacteriaceae</taxon>
        <taxon>Mesorhizobium</taxon>
    </lineage>
</organism>
<dbReference type="Gene3D" id="3.50.50.60">
    <property type="entry name" value="FAD/NAD(P)-binding domain"/>
    <property type="match status" value="1"/>
</dbReference>
<dbReference type="InterPro" id="IPR000172">
    <property type="entry name" value="GMC_OxRdtase_N"/>
</dbReference>
<protein>
    <submittedName>
        <fullName evidence="6">GMC family oxidoreductase N-terminal domain-containing protein</fullName>
    </submittedName>
</protein>
<comment type="similarity">
    <text evidence="2">Belongs to the GMC oxidoreductase family.</text>
</comment>
<sequence>MEEFDFIVIGAGSAGCVLANRLSADSRNSVLLVEAGGSDSSPIIKMPAATDLYGIGNPKYDWRYLTEPDPTRNGRRDVWPRGKVIGGSSSLCGLVYMRGQASDYDSWAALGNAGWSYADVLPYFIRSEANENGANQFHGGDGPLHTSNLRSRHPLAETFVQAAIASGLPVNNDFNGVSQEGAGFVQANQIFGRRHSAADAYLKPIRGRKNLQIRSKAQVSRVLIEDRCAIGIEYFRPDNTHHFVRARREVILSAGTIASPQLLMLSGIGDAAELSAYGPVTHHLPGVGKNLQDHVGVYLTYRVDQPTYNSEAGLFRSALHGLNWLLRGRGPGTAPGAQAMAFVRSDVTRPDPDLQLHFTPIGYKLTPDELVILKDPVVTAIPNVSRPESRSHLALRSADFRDTPRIFSRLLDAEADVRLLTIGCRRIREIFAAPPLAQHVIEELAPGQGEMTDEGWERFLRRESVTVFHPVGTCKMGTDPMAVVDSSLRVRGVARLRVIDASIMPHLVSGNTNAPTMMIGERGADLILADKGASSS</sequence>
<dbReference type="PROSITE" id="PS00624">
    <property type="entry name" value="GMC_OXRED_2"/>
    <property type="match status" value="1"/>
</dbReference>
<reference evidence="6 7" key="1">
    <citation type="submission" date="2024-06" db="EMBL/GenBank/DDBJ databases">
        <authorList>
            <person name="Kim D.-U."/>
        </authorList>
    </citation>
    <scope>NUCLEOTIDE SEQUENCE [LARGE SCALE GENOMIC DNA]</scope>
    <source>
        <strain evidence="6 7">KACC15460</strain>
    </source>
</reference>
<dbReference type="PANTHER" id="PTHR11552">
    <property type="entry name" value="GLUCOSE-METHANOL-CHOLINE GMC OXIDOREDUCTASE"/>
    <property type="match status" value="1"/>
</dbReference>
<comment type="caution">
    <text evidence="6">The sequence shown here is derived from an EMBL/GenBank/DDBJ whole genome shotgun (WGS) entry which is preliminary data.</text>
</comment>